<evidence type="ECO:0000256" key="4">
    <source>
        <dbReference type="ARBA" id="ARBA00010617"/>
    </source>
</evidence>
<comment type="cofactor">
    <cofactor evidence="1 13">
        <name>heme</name>
        <dbReference type="ChEBI" id="CHEBI:30413"/>
    </cofactor>
</comment>
<evidence type="ECO:0000313" key="15">
    <source>
        <dbReference type="EnsemblMetazoa" id="XP_050509451.1"/>
    </source>
</evidence>
<dbReference type="GO" id="GO:0004497">
    <property type="term" value="F:monooxygenase activity"/>
    <property type="evidence" value="ECO:0007669"/>
    <property type="project" value="UniProtKB-KW"/>
</dbReference>
<evidence type="ECO:0000256" key="11">
    <source>
        <dbReference type="ARBA" id="ARBA00023033"/>
    </source>
</evidence>
<dbReference type="PANTHER" id="PTHR24292:SF54">
    <property type="entry name" value="CYP9F3-RELATED"/>
    <property type="match status" value="1"/>
</dbReference>
<evidence type="ECO:0000256" key="2">
    <source>
        <dbReference type="ARBA" id="ARBA00004174"/>
    </source>
</evidence>
<dbReference type="EnsemblMetazoa" id="XM_050653494.1">
    <property type="protein sequence ID" value="XP_050509451.1"/>
    <property type="gene ID" value="LOC126886514"/>
</dbReference>
<evidence type="ECO:0000256" key="13">
    <source>
        <dbReference type="PIRSR" id="PIRSR602401-1"/>
    </source>
</evidence>
<reference evidence="15" key="2">
    <citation type="submission" date="2025-05" db="UniProtKB">
        <authorList>
            <consortium name="EnsemblMetazoa"/>
        </authorList>
    </citation>
    <scope>IDENTIFICATION</scope>
</reference>
<dbReference type="CDD" id="cd11056">
    <property type="entry name" value="CYP6-like"/>
    <property type="match status" value="1"/>
</dbReference>
<keyword evidence="9 14" id="KW-0560">Oxidoreductase</keyword>
<dbReference type="PANTHER" id="PTHR24292">
    <property type="entry name" value="CYTOCHROME P450"/>
    <property type="match status" value="1"/>
</dbReference>
<dbReference type="GO" id="GO:0005506">
    <property type="term" value="F:iron ion binding"/>
    <property type="evidence" value="ECO:0007669"/>
    <property type="project" value="InterPro"/>
</dbReference>
<evidence type="ECO:0000313" key="17">
    <source>
        <dbReference type="RefSeq" id="XP_028149533.1"/>
    </source>
</evidence>
<dbReference type="RefSeq" id="XP_028149533.1">
    <property type="nucleotide sequence ID" value="XM_028293732.1"/>
</dbReference>
<evidence type="ECO:0000256" key="1">
    <source>
        <dbReference type="ARBA" id="ARBA00001971"/>
    </source>
</evidence>
<comment type="subcellular location">
    <subcellularLocation>
        <location evidence="3">Endoplasmic reticulum membrane</location>
        <topology evidence="3">Peripheral membrane protein</topology>
    </subcellularLocation>
    <subcellularLocation>
        <location evidence="2">Microsome membrane</location>
        <topology evidence="2">Peripheral membrane protein</topology>
    </subcellularLocation>
</comment>
<comment type="similarity">
    <text evidence="4 14">Belongs to the cytochrome P450 family.</text>
</comment>
<accession>A0A6P7GVW4</accession>
<proteinExistence type="inferred from homology"/>
<dbReference type="PRINTS" id="PR00385">
    <property type="entry name" value="P450"/>
</dbReference>
<dbReference type="OrthoDB" id="2789670at2759"/>
<feature type="binding site" description="axial binding residue" evidence="13">
    <location>
        <position position="471"/>
    </location>
    <ligand>
        <name>heme</name>
        <dbReference type="ChEBI" id="CHEBI:30413"/>
    </ligand>
    <ligandPart>
        <name>Fe</name>
        <dbReference type="ChEBI" id="CHEBI:18248"/>
    </ligandPart>
</feature>
<dbReference type="RefSeq" id="XP_028149534.1">
    <property type="nucleotide sequence ID" value="XM_028293733.1"/>
</dbReference>
<dbReference type="InterPro" id="IPR036396">
    <property type="entry name" value="Cyt_P450_sf"/>
</dbReference>
<keyword evidence="12" id="KW-0472">Membrane</keyword>
<evidence type="ECO:0000256" key="12">
    <source>
        <dbReference type="ARBA" id="ARBA00023136"/>
    </source>
</evidence>
<dbReference type="GO" id="GO:0005789">
    <property type="term" value="C:endoplasmic reticulum membrane"/>
    <property type="evidence" value="ECO:0007669"/>
    <property type="project" value="UniProtKB-SubCell"/>
</dbReference>
<evidence type="ECO:0000313" key="18">
    <source>
        <dbReference type="RefSeq" id="XP_028149534.1"/>
    </source>
</evidence>
<dbReference type="SUPFAM" id="SSF48264">
    <property type="entry name" value="Cytochrome P450"/>
    <property type="match status" value="1"/>
</dbReference>
<evidence type="ECO:0000256" key="6">
    <source>
        <dbReference type="ARBA" id="ARBA00022723"/>
    </source>
</evidence>
<evidence type="ECO:0000256" key="10">
    <source>
        <dbReference type="ARBA" id="ARBA00023004"/>
    </source>
</evidence>
<keyword evidence="10 13" id="KW-0408">Iron</keyword>
<dbReference type="InterPro" id="IPR050476">
    <property type="entry name" value="Insect_CytP450_Detox"/>
</dbReference>
<gene>
    <name evidence="17 18" type="primary">LOC114342929</name>
</gene>
<sequence length="526" mass="61244">MLSLILFGVALALFYYVAIKPLSYWKERGVIFQEGALWLLGNQWKFFLNRQDMFEVFEDAYNVAPNARYVGFYQFTVPSLMIRDPQLLKQITVKDFDHFVNHRTFIPQGADPLWSKNLLSLRDQRWRDMRSVLSPSFTSSKMKMMFHLMAGCSENMVKHFLTKNQEIIDVTFKDVATRFANDIIASTAFGISTNSFQKPKNEFYLMGKEITSFSSFWKNLKIMGFITIPKIFKLLKINLFDGPSREFFIRLIEDTLKMREEKNIVRPDMLNLLIEAKKGIQHKDEQNGVDDGFYTVQEHLPGKHMQDSKEITNEDITAHALIFFFGGFDSVSSTMCFAAHELATHPDIQSRLREEIDRGFEEGKGKMTYEVLMKMKYLDMVISECLRKWPNFPGIDRECSKEYVIQPESPDEKPLIVEKGSILVLPIMSIHHDAKYFPDPERFDPERFSDENKEKIGEYTYFPFGLGPRNCIGSRFALLEMKALFSHLLHHFEIVPIADTLIPPQLMKRNFNLMPVNGMRLGLKRL</sequence>
<evidence type="ECO:0000256" key="8">
    <source>
        <dbReference type="ARBA" id="ARBA00022848"/>
    </source>
</evidence>
<name>A0A6P7GVW4_DIAVI</name>
<evidence type="ECO:0000256" key="14">
    <source>
        <dbReference type="RuleBase" id="RU000461"/>
    </source>
</evidence>
<dbReference type="GO" id="GO:0016705">
    <property type="term" value="F:oxidoreductase activity, acting on paired donors, with incorporation or reduction of molecular oxygen"/>
    <property type="evidence" value="ECO:0007669"/>
    <property type="project" value="InterPro"/>
</dbReference>
<keyword evidence="16" id="KW-1185">Reference proteome</keyword>
<keyword evidence="8" id="KW-0492">Microsome</keyword>
<dbReference type="InterPro" id="IPR017972">
    <property type="entry name" value="Cyt_P450_CS"/>
</dbReference>
<dbReference type="GO" id="GO:0020037">
    <property type="term" value="F:heme binding"/>
    <property type="evidence" value="ECO:0007669"/>
    <property type="project" value="InterPro"/>
</dbReference>
<evidence type="ECO:0000256" key="7">
    <source>
        <dbReference type="ARBA" id="ARBA00022824"/>
    </source>
</evidence>
<dbReference type="Proteomes" id="UP001652700">
    <property type="component" value="Unplaced"/>
</dbReference>
<dbReference type="AlphaFoldDB" id="A0A6P7GVW4"/>
<reference evidence="17 18" key="1">
    <citation type="submission" date="2025-04" db="UniProtKB">
        <authorList>
            <consortium name="RefSeq"/>
        </authorList>
    </citation>
    <scope>IDENTIFICATION</scope>
    <source>
        <tissue evidence="17 18">Whole insect</tissue>
    </source>
</reference>
<dbReference type="Pfam" id="PF00067">
    <property type="entry name" value="p450"/>
    <property type="match status" value="1"/>
</dbReference>
<dbReference type="EnsemblMetazoa" id="XM_050653500.1">
    <property type="protein sequence ID" value="XP_050509457.1"/>
    <property type="gene ID" value="LOC126886514"/>
</dbReference>
<keyword evidence="7" id="KW-0256">Endoplasmic reticulum</keyword>
<evidence type="ECO:0000256" key="5">
    <source>
        <dbReference type="ARBA" id="ARBA00022617"/>
    </source>
</evidence>
<keyword evidence="6 13" id="KW-0479">Metal-binding</keyword>
<evidence type="ECO:0000313" key="16">
    <source>
        <dbReference type="Proteomes" id="UP001652700"/>
    </source>
</evidence>
<dbReference type="Gene3D" id="1.10.630.10">
    <property type="entry name" value="Cytochrome P450"/>
    <property type="match status" value="1"/>
</dbReference>
<dbReference type="PRINTS" id="PR00463">
    <property type="entry name" value="EP450I"/>
</dbReference>
<organism evidence="17">
    <name type="scientific">Diabrotica virgifera virgifera</name>
    <name type="common">western corn rootworm</name>
    <dbReference type="NCBI Taxonomy" id="50390"/>
    <lineage>
        <taxon>Eukaryota</taxon>
        <taxon>Metazoa</taxon>
        <taxon>Ecdysozoa</taxon>
        <taxon>Arthropoda</taxon>
        <taxon>Hexapoda</taxon>
        <taxon>Insecta</taxon>
        <taxon>Pterygota</taxon>
        <taxon>Neoptera</taxon>
        <taxon>Endopterygota</taxon>
        <taxon>Coleoptera</taxon>
        <taxon>Polyphaga</taxon>
        <taxon>Cucujiformia</taxon>
        <taxon>Chrysomeloidea</taxon>
        <taxon>Chrysomelidae</taxon>
        <taxon>Galerucinae</taxon>
        <taxon>Diabroticina</taxon>
        <taxon>Diabroticites</taxon>
        <taxon>Diabrotica</taxon>
    </lineage>
</organism>
<dbReference type="PROSITE" id="PS00086">
    <property type="entry name" value="CYTOCHROME_P450"/>
    <property type="match status" value="1"/>
</dbReference>
<dbReference type="InterPro" id="IPR002401">
    <property type="entry name" value="Cyt_P450_E_grp-I"/>
</dbReference>
<protein>
    <submittedName>
        <fullName evidence="17 18">Probable cytochrome P450 9f2</fullName>
    </submittedName>
</protein>
<dbReference type="FunFam" id="1.10.630.10:FF:000042">
    <property type="entry name" value="Cytochrome P450"/>
    <property type="match status" value="1"/>
</dbReference>
<keyword evidence="5 13" id="KW-0349">Heme</keyword>
<keyword evidence="11 14" id="KW-0503">Monooxygenase</keyword>
<evidence type="ECO:0000256" key="3">
    <source>
        <dbReference type="ARBA" id="ARBA00004406"/>
    </source>
</evidence>
<evidence type="ECO:0000256" key="9">
    <source>
        <dbReference type="ARBA" id="ARBA00023002"/>
    </source>
</evidence>
<dbReference type="InterPro" id="IPR001128">
    <property type="entry name" value="Cyt_P450"/>
</dbReference>